<evidence type="ECO:0000256" key="6">
    <source>
        <dbReference type="ARBA" id="ARBA00023242"/>
    </source>
</evidence>
<proteinExistence type="predicted"/>
<name>A0ABQ7HVV3_9MICR</name>
<keyword evidence="6" id="KW-0539">Nucleus</keyword>
<evidence type="ECO:0000259" key="9">
    <source>
        <dbReference type="Pfam" id="PF09402"/>
    </source>
</evidence>
<feature type="transmembrane region" description="Helical" evidence="8">
    <location>
        <begin position="175"/>
        <end position="191"/>
    </location>
</feature>
<comment type="caution">
    <text evidence="10">The sequence shown here is derived from an EMBL/GenBank/DDBJ whole genome shotgun (WGS) entry which is preliminary data.</text>
</comment>
<dbReference type="EMBL" id="SBIQ01000325">
    <property type="protein sequence ID" value="KAF7679716.1"/>
    <property type="molecule type" value="Genomic_DNA"/>
</dbReference>
<feature type="region of interest" description="Disordered" evidence="7">
    <location>
        <begin position="85"/>
        <end position="139"/>
    </location>
</feature>
<dbReference type="PANTHER" id="PTHR47808:SF2">
    <property type="entry name" value="LEM DOMAIN-CONTAINING PROTEIN 2"/>
    <property type="match status" value="1"/>
</dbReference>
<dbReference type="PANTHER" id="PTHR47808">
    <property type="entry name" value="INNER NUCLEAR MEMBRANE PROTEIN HEH2-RELATED"/>
    <property type="match status" value="1"/>
</dbReference>
<feature type="transmembrane region" description="Helical" evidence="8">
    <location>
        <begin position="321"/>
        <end position="344"/>
    </location>
</feature>
<feature type="domain" description="Man1/Src1-like C-terminal" evidence="9">
    <location>
        <begin position="218"/>
        <end position="429"/>
    </location>
</feature>
<evidence type="ECO:0000256" key="7">
    <source>
        <dbReference type="SAM" id="MobiDB-lite"/>
    </source>
</evidence>
<keyword evidence="4 8" id="KW-1133">Transmembrane helix</keyword>
<evidence type="ECO:0000256" key="2">
    <source>
        <dbReference type="ARBA" id="ARBA00022553"/>
    </source>
</evidence>
<feature type="compositionally biased region" description="Polar residues" evidence="7">
    <location>
        <begin position="113"/>
        <end position="131"/>
    </location>
</feature>
<evidence type="ECO:0000256" key="4">
    <source>
        <dbReference type="ARBA" id="ARBA00022989"/>
    </source>
</evidence>
<reference evidence="10 11" key="1">
    <citation type="submission" date="2019-01" db="EMBL/GenBank/DDBJ databases">
        <title>Genomes sequencing and comparative genomics of infectious freshwater microsporidia, Cucumispora dikerogammari and Thelohania contejeani.</title>
        <authorList>
            <person name="Cormier A."/>
            <person name="Giraud I."/>
            <person name="Wattier R."/>
            <person name="Teixeira M."/>
            <person name="Grandjean F."/>
            <person name="Rigaud T."/>
            <person name="Cordaux R."/>
        </authorList>
    </citation>
    <scope>NUCLEOTIDE SEQUENCE [LARGE SCALE GENOMIC DNA]</scope>
    <source>
        <strain evidence="10">T1</strain>
        <tissue evidence="10">Spores</tissue>
    </source>
</reference>
<keyword evidence="3 8" id="KW-0812">Transmembrane</keyword>
<evidence type="ECO:0000256" key="1">
    <source>
        <dbReference type="ARBA" id="ARBA00004540"/>
    </source>
</evidence>
<dbReference type="InterPro" id="IPR041885">
    <property type="entry name" value="MAN1_winged_helix_dom"/>
</dbReference>
<protein>
    <recommendedName>
        <fullName evidence="9">Man1/Src1-like C-terminal domain-containing protein</fullName>
    </recommendedName>
</protein>
<keyword evidence="11" id="KW-1185">Reference proteome</keyword>
<sequence>MAKEVTPDQYLDPDFDYSKLTKEQLRKIIYLEGGKPPAITMRKEFFLDEYRKVVVDRIDKLRKKYNVVADGSDIEFIGQQTNFSDENPFQVSEGGTPRKRTPRKSVGVRINSHVKSSTPLKNSDSPKTPLSSGLEVGTPKPKSLVITPQKTNKIVENIRHKPYIKHFKAQKETKFYFLSILFVIISIFVYFKHFCPYESKLYQSLFPYPENCGLIDGRLQCKEGYVLKERWILPNKCVLDIHPSLKEALNFIREANTRYQCKMRNTNKVPINQIHAIIKGNRELLINQLLAQEDIKLDGKMVYSTRTRWSQKVIIEYVLRLAIKFVFIPGFALIFIYACIMFFISRRKRRAEMDQKAVVVVRDILEALRNQVRLSESKYIPTMQLRDYFGIEKEVWDRVEKLIKQNSNVRISLRTINGDQKMTWEWIGPMINLSVE</sequence>
<keyword evidence="2" id="KW-0597">Phosphoprotein</keyword>
<evidence type="ECO:0000256" key="3">
    <source>
        <dbReference type="ARBA" id="ARBA00022692"/>
    </source>
</evidence>
<accession>A0ABQ7HVV3</accession>
<organism evidence="10 11">
    <name type="scientific">Astathelohania contejeani</name>
    <dbReference type="NCBI Taxonomy" id="164912"/>
    <lineage>
        <taxon>Eukaryota</taxon>
        <taxon>Fungi</taxon>
        <taxon>Fungi incertae sedis</taxon>
        <taxon>Microsporidia</taxon>
        <taxon>Astathelohaniidae</taxon>
        <taxon>Astathelohania</taxon>
    </lineage>
</organism>
<evidence type="ECO:0000313" key="10">
    <source>
        <dbReference type="EMBL" id="KAF7679716.1"/>
    </source>
</evidence>
<dbReference type="Proteomes" id="UP001516464">
    <property type="component" value="Unassembled WGS sequence"/>
</dbReference>
<evidence type="ECO:0000256" key="5">
    <source>
        <dbReference type="ARBA" id="ARBA00023136"/>
    </source>
</evidence>
<dbReference type="InterPro" id="IPR044780">
    <property type="entry name" value="Heh2/Src1"/>
</dbReference>
<evidence type="ECO:0000313" key="11">
    <source>
        <dbReference type="Proteomes" id="UP001516464"/>
    </source>
</evidence>
<dbReference type="InterPro" id="IPR018996">
    <property type="entry name" value="Man1/Src1-like_C"/>
</dbReference>
<gene>
    <name evidence="10" type="ORF">TCON_2485</name>
</gene>
<dbReference type="Pfam" id="PF09402">
    <property type="entry name" value="MSC"/>
    <property type="match status" value="1"/>
</dbReference>
<evidence type="ECO:0000256" key="8">
    <source>
        <dbReference type="SAM" id="Phobius"/>
    </source>
</evidence>
<comment type="subcellular location">
    <subcellularLocation>
        <location evidence="1">Nucleus inner membrane</location>
    </subcellularLocation>
</comment>
<keyword evidence="5 8" id="KW-0472">Membrane</keyword>
<dbReference type="Gene3D" id="1.10.10.1180">
    <property type="entry name" value="MAN1, winged-helix domain"/>
    <property type="match status" value="1"/>
</dbReference>